<dbReference type="Proteomes" id="UP000637002">
    <property type="component" value="Unassembled WGS sequence"/>
</dbReference>
<organism evidence="2 3">
    <name type="scientific">Chelatococcus reniformis</name>
    <dbReference type="NCBI Taxonomy" id="1494448"/>
    <lineage>
        <taxon>Bacteria</taxon>
        <taxon>Pseudomonadati</taxon>
        <taxon>Pseudomonadota</taxon>
        <taxon>Alphaproteobacteria</taxon>
        <taxon>Hyphomicrobiales</taxon>
        <taxon>Chelatococcaceae</taxon>
        <taxon>Chelatococcus</taxon>
    </lineage>
</organism>
<dbReference type="EMBL" id="BMGG01000003">
    <property type="protein sequence ID" value="GGC58224.1"/>
    <property type="molecule type" value="Genomic_DNA"/>
</dbReference>
<reference evidence="2" key="1">
    <citation type="journal article" date="2014" name="Int. J. Syst. Evol. Microbiol.">
        <title>Complete genome sequence of Corynebacterium casei LMG S-19264T (=DSM 44701T), isolated from a smear-ripened cheese.</title>
        <authorList>
            <consortium name="US DOE Joint Genome Institute (JGI-PGF)"/>
            <person name="Walter F."/>
            <person name="Albersmeier A."/>
            <person name="Kalinowski J."/>
            <person name="Ruckert C."/>
        </authorList>
    </citation>
    <scope>NUCLEOTIDE SEQUENCE</scope>
    <source>
        <strain evidence="2">CGMCC 1.12919</strain>
    </source>
</reference>
<proteinExistence type="predicted"/>
<reference evidence="2" key="2">
    <citation type="submission" date="2020-09" db="EMBL/GenBank/DDBJ databases">
        <authorList>
            <person name="Sun Q."/>
            <person name="Zhou Y."/>
        </authorList>
    </citation>
    <scope>NUCLEOTIDE SEQUENCE</scope>
    <source>
        <strain evidence="2">CGMCC 1.12919</strain>
    </source>
</reference>
<name>A0A916U327_9HYPH</name>
<dbReference type="InterPro" id="IPR014982">
    <property type="entry name" value="GSCFA"/>
</dbReference>
<evidence type="ECO:0000313" key="3">
    <source>
        <dbReference type="Proteomes" id="UP000637002"/>
    </source>
</evidence>
<dbReference type="AlphaFoldDB" id="A0A916U327"/>
<evidence type="ECO:0000259" key="1">
    <source>
        <dbReference type="Pfam" id="PF08885"/>
    </source>
</evidence>
<protein>
    <recommendedName>
        <fullName evidence="1">GSCFA domain-containing protein</fullName>
    </recommendedName>
</protein>
<sequence>MLQLIEEATGRVVPAHPVWEHSGRYYDAQRPSVEPSGLDSADEVVAHRQRHLAAVRRMLRLVDVFVFTMGLTEAWLDADSGTVYPTAPGTIAGKYDPERFLFKNFTYGEVKGDFLKARRYIKRYRPDCRFILTVSPVPLTATATGSHVLRATTYSKSVLRAVAGDLHEEFDDIDYFPSYEIITNPAARSSFFESNLRSVSSEGVESVMRAFFSAYDAGVDTKIDVSAVSGASNEPEADFADDVVCEEMLLDAFAR</sequence>
<gene>
    <name evidence="2" type="ORF">GCM10010994_16450</name>
</gene>
<comment type="caution">
    <text evidence="2">The sequence shown here is derived from an EMBL/GenBank/DDBJ whole genome shotgun (WGS) entry which is preliminary data.</text>
</comment>
<keyword evidence="3" id="KW-1185">Reference proteome</keyword>
<evidence type="ECO:0000313" key="2">
    <source>
        <dbReference type="EMBL" id="GGC58224.1"/>
    </source>
</evidence>
<dbReference type="Pfam" id="PF08885">
    <property type="entry name" value="GSCFA"/>
    <property type="match status" value="1"/>
</dbReference>
<feature type="domain" description="GSCFA" evidence="1">
    <location>
        <begin position="2"/>
        <end position="211"/>
    </location>
</feature>
<accession>A0A916U327</accession>